<name>A0AC61S6T2_9BACT</name>
<evidence type="ECO:0000313" key="1">
    <source>
        <dbReference type="EMBL" id="THG53141.1"/>
    </source>
</evidence>
<dbReference type="EMBL" id="SSTG01000036">
    <property type="protein sequence ID" value="THG53141.1"/>
    <property type="molecule type" value="Genomic_DNA"/>
</dbReference>
<organism evidence="1 2">
    <name type="scientific">Muribaculum caecicola</name>
    <dbReference type="NCBI Taxonomy" id="3038144"/>
    <lineage>
        <taxon>Bacteria</taxon>
        <taxon>Pseudomonadati</taxon>
        <taxon>Bacteroidota</taxon>
        <taxon>Bacteroidia</taxon>
        <taxon>Bacteroidales</taxon>
        <taxon>Muribaculaceae</taxon>
        <taxon>Muribaculum</taxon>
    </lineage>
</organism>
<comment type="caution">
    <text evidence="1">The sequence shown here is derived from an EMBL/GenBank/DDBJ whole genome shotgun (WGS) entry which is preliminary data.</text>
</comment>
<keyword evidence="2" id="KW-1185">Reference proteome</keyword>
<protein>
    <submittedName>
        <fullName evidence="1">TonB-dependent receptor</fullName>
    </submittedName>
</protein>
<evidence type="ECO:0000313" key="2">
    <source>
        <dbReference type="Proteomes" id="UP000305401"/>
    </source>
</evidence>
<dbReference type="Proteomes" id="UP000305401">
    <property type="component" value="Unassembled WGS sequence"/>
</dbReference>
<sequence length="1111" mass="123777">MFTNHLKRLLPLCLSVLLWLVSAPAVNAADITSVSGKVTDELDEPVIGAVIRELNTQNTTITNIDGEFNMKLVSKKPVLEITYLGYTTVKIPVDKAKLNVVMRPQANDLEEVVVVAYGQQKKVTVTGSVASVGSAEIKKSSEPNLTAALSGKLPGLTTIQKSAAPGEDDATMFLRGVATTNGKSPLILVDGIPRTSMSDIDPNEVATISVLKDASSTAVFGVRGANGVILITTKRGEEGKVNVHGQVQYSMQKFASWPKSRPSYEFADLVNEAYRNDGMANYYSDEHLDLYRMWKGGKPTQSQYRALYPDGRYRDMSDEQLQYFFPNNDWSDVFLKDHSDMVQANVNVSGGSKKLKYFVSAGYVYQGGMYKTESSQKLGYDPSARMNRYNIRVNLDYKFNDWISASLDLSSYIKKYDAPSSDTNDSFDSGSTDDVTMRSGTILTRPTDAGPVAIEGLYYRDPSDPTNLLPVVPGSVVHGPDLTYLQSPYALLNRSGTKMSVNSAVNAVGTLNIDLGKLTPGLSMRGVVAFETFGHSYTLSRKKWSAFTYELEPAEFDHPVLILREATDPTDGKVVMSRVDQSNWFVNLQAQINYNRTFNRVHNVTGMLLAQRDEKEDVLGSIPFKMIGLSGRFTYNYDSRYLAEFNFGYNGSEQFAPKNRFGFFPAFSIGWVASSEKFMAPLYESGLLTKLKFRASLGKVGNDVLGSDRFLYLNNISQFTFGGSDAMDHTNYYGQLFIPPSIATNGQTIREILLGNDEIQWETAWKQNYGVDITAFRNFDLSFDYFIEHRSDILMHRNTIPAIGGLGSSQLPRSNFGKVDNRGFEIAASYHYAVNKDIHLSLTGNFSYAKNKVIEADEVTLGDDYAYPLRTTGFSIGQCWGYHIDRSVNPELGLDGSGFFNTQEQLDLFLSKVKYNTSYAPRVGDFVYKDLNGDNVIGPEDLAPIGYSSLLPRITYGATLSGQIYGFDFSVMIQGTGQYTRNYGSHVMYEWYGNTRFYADFCDNRWTQEKYEAGKKITHPAISANGGSSHESNNYYTMDASYIRLKNIQVGYTLPAKLTKKIGMNNVRVFVSADNLHTWTNMPTKIIDPEQNNFFSYPLMKTYTAGISVDL</sequence>
<gene>
    <name evidence="1" type="ORF">E5990_04470</name>
</gene>
<reference evidence="1" key="1">
    <citation type="submission" date="2019-04" db="EMBL/GenBank/DDBJ databases">
        <title>Microbes associate with the intestines of laboratory mice.</title>
        <authorList>
            <person name="Navarre W."/>
            <person name="Wong E."/>
            <person name="Huang K.C."/>
            <person name="Tropini C."/>
            <person name="Ng K."/>
            <person name="Yu B."/>
        </authorList>
    </citation>
    <scope>NUCLEOTIDE SEQUENCE</scope>
    <source>
        <strain evidence="1">NM86_A22</strain>
    </source>
</reference>
<proteinExistence type="predicted"/>
<accession>A0AC61S6T2</accession>
<keyword evidence="1" id="KW-0675">Receptor</keyword>